<evidence type="ECO:0000313" key="3">
    <source>
        <dbReference type="Proteomes" id="UP001597187"/>
    </source>
</evidence>
<protein>
    <submittedName>
        <fullName evidence="2">Rubrerythrin-like domain-containing protein</fullName>
    </submittedName>
</protein>
<gene>
    <name evidence="2" type="ORF">ACFSBT_15760</name>
</gene>
<accession>A0ABD6AYS4</accession>
<dbReference type="InterPro" id="IPR055553">
    <property type="entry name" value="DUF7129"/>
</dbReference>
<comment type="caution">
    <text evidence="2">The sequence shown here is derived from an EMBL/GenBank/DDBJ whole genome shotgun (WGS) entry which is preliminary data.</text>
</comment>
<dbReference type="NCBIfam" id="NF033497">
    <property type="entry name" value="rubre_like_arch"/>
    <property type="match status" value="1"/>
</dbReference>
<dbReference type="RefSeq" id="WP_250874676.1">
    <property type="nucleotide sequence ID" value="NZ_JALXFV010000008.1"/>
</dbReference>
<evidence type="ECO:0000313" key="2">
    <source>
        <dbReference type="EMBL" id="MFD1514737.1"/>
    </source>
</evidence>
<dbReference type="AlphaFoldDB" id="A0ABD6AYS4"/>
<proteinExistence type="predicted"/>
<reference evidence="2 3" key="1">
    <citation type="journal article" date="2019" name="Int. J. Syst. Evol. Microbiol.">
        <title>The Global Catalogue of Microorganisms (GCM) 10K type strain sequencing project: providing services to taxonomists for standard genome sequencing and annotation.</title>
        <authorList>
            <consortium name="The Broad Institute Genomics Platform"/>
            <consortium name="The Broad Institute Genome Sequencing Center for Infectious Disease"/>
            <person name="Wu L."/>
            <person name="Ma J."/>
        </authorList>
    </citation>
    <scope>NUCLEOTIDE SEQUENCE [LARGE SCALE GENOMIC DNA]</scope>
    <source>
        <strain evidence="2 3">CGMCC 1.12563</strain>
    </source>
</reference>
<sequence length="35" mass="3928">MPSLYECNDCERRTDTPGRCPVCGGRLLNISVTRD</sequence>
<dbReference type="Pfam" id="PF23455">
    <property type="entry name" value="DUF7129"/>
    <property type="match status" value="1"/>
</dbReference>
<organism evidence="2 3">
    <name type="scientific">Halomarina rubra</name>
    <dbReference type="NCBI Taxonomy" id="2071873"/>
    <lineage>
        <taxon>Archaea</taxon>
        <taxon>Methanobacteriati</taxon>
        <taxon>Methanobacteriota</taxon>
        <taxon>Stenosarchaea group</taxon>
        <taxon>Halobacteria</taxon>
        <taxon>Halobacteriales</taxon>
        <taxon>Natronomonadaceae</taxon>
        <taxon>Halomarina</taxon>
    </lineage>
</organism>
<keyword evidence="3" id="KW-1185">Reference proteome</keyword>
<dbReference type="Proteomes" id="UP001597187">
    <property type="component" value="Unassembled WGS sequence"/>
</dbReference>
<feature type="domain" description="DUF7129" evidence="1">
    <location>
        <begin position="3"/>
        <end position="35"/>
    </location>
</feature>
<evidence type="ECO:0000259" key="1">
    <source>
        <dbReference type="Pfam" id="PF23455"/>
    </source>
</evidence>
<dbReference type="EMBL" id="JBHUDC010000008">
    <property type="protein sequence ID" value="MFD1514737.1"/>
    <property type="molecule type" value="Genomic_DNA"/>
</dbReference>
<name>A0ABD6AYS4_9EURY</name>